<dbReference type="Proteomes" id="UP000634136">
    <property type="component" value="Unassembled WGS sequence"/>
</dbReference>
<feature type="region of interest" description="Disordered" evidence="1">
    <location>
        <begin position="171"/>
        <end position="230"/>
    </location>
</feature>
<keyword evidence="3" id="KW-1185">Reference proteome</keyword>
<protein>
    <submittedName>
        <fullName evidence="2">Replication factor C subunit 3</fullName>
    </submittedName>
</protein>
<evidence type="ECO:0000313" key="2">
    <source>
        <dbReference type="EMBL" id="KAF7812174.1"/>
    </source>
</evidence>
<gene>
    <name evidence="2" type="ORF">G2W53_033150</name>
</gene>
<sequence>MEIVGSYYLVKLLLLLSDNRLSALLFCSTATTLAEQSRDDDREEDEKRRRSGGRTVRVMKKKLDEAYWENEKVRLDYRPVHMNTLDDEMETIPPKARVPEHLHISSELEDTRFIAKEGQSGYEPSDTETEWQETPRHERERKNLSLGAEGPEALNIRNKSPVSLALHQRHASRFELESSSSPPRRRHHRKSPYKPIRPEPDGDDDPIQRNISPLPKPDHGRHLSPYKSDSVGLGVKRSVTALRQRGREKEQHNNFDKTHGRSPSIAEINEMVAEAKFLKDPRGNTNTDTNNIDIASTESILPEEPLKVTVDDDGLRRWLDGRLKELVFIEVAEKAMEEIRV</sequence>
<organism evidence="2 3">
    <name type="scientific">Senna tora</name>
    <dbReference type="NCBI Taxonomy" id="362788"/>
    <lineage>
        <taxon>Eukaryota</taxon>
        <taxon>Viridiplantae</taxon>
        <taxon>Streptophyta</taxon>
        <taxon>Embryophyta</taxon>
        <taxon>Tracheophyta</taxon>
        <taxon>Spermatophyta</taxon>
        <taxon>Magnoliopsida</taxon>
        <taxon>eudicotyledons</taxon>
        <taxon>Gunneridae</taxon>
        <taxon>Pentapetalae</taxon>
        <taxon>rosids</taxon>
        <taxon>fabids</taxon>
        <taxon>Fabales</taxon>
        <taxon>Fabaceae</taxon>
        <taxon>Caesalpinioideae</taxon>
        <taxon>Cassia clade</taxon>
        <taxon>Senna</taxon>
    </lineage>
</organism>
<feature type="region of interest" description="Disordered" evidence="1">
    <location>
        <begin position="118"/>
        <end position="157"/>
    </location>
</feature>
<name>A0A834T914_9FABA</name>
<dbReference type="AlphaFoldDB" id="A0A834T914"/>
<evidence type="ECO:0000256" key="1">
    <source>
        <dbReference type="SAM" id="MobiDB-lite"/>
    </source>
</evidence>
<dbReference type="OrthoDB" id="761538at2759"/>
<reference evidence="2" key="1">
    <citation type="submission" date="2020-09" db="EMBL/GenBank/DDBJ databases">
        <title>Genome-Enabled Discovery of Anthraquinone Biosynthesis in Senna tora.</title>
        <authorList>
            <person name="Kang S.-H."/>
            <person name="Pandey R.P."/>
            <person name="Lee C.-M."/>
            <person name="Sim J.-S."/>
            <person name="Jeong J.-T."/>
            <person name="Choi B.-S."/>
            <person name="Jung M."/>
            <person name="Ginzburg D."/>
            <person name="Zhao K."/>
            <person name="Won S.Y."/>
            <person name="Oh T.-J."/>
            <person name="Yu Y."/>
            <person name="Kim N.-H."/>
            <person name="Lee O.R."/>
            <person name="Lee T.-H."/>
            <person name="Bashyal P."/>
            <person name="Kim T.-S."/>
            <person name="Lee W.-H."/>
            <person name="Kawkins C."/>
            <person name="Kim C.-K."/>
            <person name="Kim J.S."/>
            <person name="Ahn B.O."/>
            <person name="Rhee S.Y."/>
            <person name="Sohng J.K."/>
        </authorList>
    </citation>
    <scope>NUCLEOTIDE SEQUENCE</scope>
    <source>
        <tissue evidence="2">Leaf</tissue>
    </source>
</reference>
<accession>A0A834T914</accession>
<feature type="compositionally biased region" description="Basic and acidic residues" evidence="1">
    <location>
        <begin position="133"/>
        <end position="143"/>
    </location>
</feature>
<dbReference type="Gene3D" id="4.10.80.40">
    <property type="entry name" value="succinate dehydrogenase protein domain"/>
    <property type="match status" value="1"/>
</dbReference>
<feature type="compositionally biased region" description="Basic residues" evidence="1">
    <location>
        <begin position="183"/>
        <end position="192"/>
    </location>
</feature>
<comment type="caution">
    <text evidence="2">The sequence shown here is derived from an EMBL/GenBank/DDBJ whole genome shotgun (WGS) entry which is preliminary data.</text>
</comment>
<evidence type="ECO:0000313" key="3">
    <source>
        <dbReference type="Proteomes" id="UP000634136"/>
    </source>
</evidence>
<dbReference type="EMBL" id="JAAIUW010000010">
    <property type="protein sequence ID" value="KAF7812174.1"/>
    <property type="molecule type" value="Genomic_DNA"/>
</dbReference>
<proteinExistence type="predicted"/>